<reference evidence="1 2" key="1">
    <citation type="submission" date="2019-09" db="EMBL/GenBank/DDBJ databases">
        <authorList>
            <person name="Chandra G."/>
            <person name="Truman W A."/>
        </authorList>
    </citation>
    <scope>NUCLEOTIDE SEQUENCE [LARGE SCALE GENOMIC DNA]</scope>
    <source>
        <strain evidence="1">PS862</strain>
    </source>
</reference>
<dbReference type="Proteomes" id="UP000385207">
    <property type="component" value="Unassembled WGS sequence"/>
</dbReference>
<dbReference type="AlphaFoldDB" id="A0A5E6Y8Y0"/>
<organism evidence="1 2">
    <name type="scientific">Pseudomonas fluorescens</name>
    <dbReference type="NCBI Taxonomy" id="294"/>
    <lineage>
        <taxon>Bacteria</taxon>
        <taxon>Pseudomonadati</taxon>
        <taxon>Pseudomonadota</taxon>
        <taxon>Gammaproteobacteria</taxon>
        <taxon>Pseudomonadales</taxon>
        <taxon>Pseudomonadaceae</taxon>
        <taxon>Pseudomonas</taxon>
    </lineage>
</organism>
<accession>A0A5E6Y8Y0</accession>
<proteinExistence type="predicted"/>
<sequence>MLLLIHLHQSDVFDSLYDYLLSLEERSRRRSLTQ</sequence>
<name>A0A5E6Y8Y0_PSEFL</name>
<evidence type="ECO:0000313" key="2">
    <source>
        <dbReference type="Proteomes" id="UP000385207"/>
    </source>
</evidence>
<protein>
    <submittedName>
        <fullName evidence="1">Uncharacterized protein</fullName>
    </submittedName>
</protein>
<evidence type="ECO:0000313" key="1">
    <source>
        <dbReference type="EMBL" id="VVP44953.1"/>
    </source>
</evidence>
<gene>
    <name evidence="1" type="ORF">PS862_05083</name>
</gene>
<dbReference type="EMBL" id="CABVII010000030">
    <property type="protein sequence ID" value="VVP44953.1"/>
    <property type="molecule type" value="Genomic_DNA"/>
</dbReference>